<sequence>MSLLLFYLLIQHQGKVFNCPRIRNNFVKFIHNPLNVLKVSQLKSLLLANREMNSI</sequence>
<dbReference type="AlphaFoldDB" id="A0A0K2TFV7"/>
<reference evidence="1" key="1">
    <citation type="submission" date="2014-05" db="EMBL/GenBank/DDBJ databases">
        <authorList>
            <person name="Chronopoulou M."/>
        </authorList>
    </citation>
    <scope>NUCLEOTIDE SEQUENCE</scope>
    <source>
        <tissue evidence="1">Whole organism</tissue>
    </source>
</reference>
<organism evidence="1">
    <name type="scientific">Lepeophtheirus salmonis</name>
    <name type="common">Salmon louse</name>
    <name type="synonym">Caligus salmonis</name>
    <dbReference type="NCBI Taxonomy" id="72036"/>
    <lineage>
        <taxon>Eukaryota</taxon>
        <taxon>Metazoa</taxon>
        <taxon>Ecdysozoa</taxon>
        <taxon>Arthropoda</taxon>
        <taxon>Crustacea</taxon>
        <taxon>Multicrustacea</taxon>
        <taxon>Hexanauplia</taxon>
        <taxon>Copepoda</taxon>
        <taxon>Siphonostomatoida</taxon>
        <taxon>Caligidae</taxon>
        <taxon>Lepeophtheirus</taxon>
    </lineage>
</organism>
<proteinExistence type="predicted"/>
<evidence type="ECO:0000313" key="1">
    <source>
        <dbReference type="EMBL" id="CDW24760.1"/>
    </source>
</evidence>
<accession>A0A0K2TFV7</accession>
<dbReference type="EMBL" id="HACA01007399">
    <property type="protein sequence ID" value="CDW24760.1"/>
    <property type="molecule type" value="Transcribed_RNA"/>
</dbReference>
<name>A0A0K2TFV7_LEPSM</name>
<protein>
    <submittedName>
        <fullName evidence="1">Uncharacterized protein</fullName>
    </submittedName>
</protein>